<dbReference type="STRING" id="1454004.AW11_00786"/>
<evidence type="ECO:0000256" key="2">
    <source>
        <dbReference type="ARBA" id="ARBA00014213"/>
    </source>
</evidence>
<keyword evidence="3" id="KW-0813">Transport</keyword>
<dbReference type="PANTHER" id="PTHR33529">
    <property type="entry name" value="SLR0882 PROTEIN-RELATED"/>
    <property type="match status" value="1"/>
</dbReference>
<evidence type="ECO:0000256" key="1">
    <source>
        <dbReference type="ARBA" id="ARBA00004429"/>
    </source>
</evidence>
<organism evidence="10 11">
    <name type="scientific">Accumulibacter regalis</name>
    <dbReference type="NCBI Taxonomy" id="522306"/>
    <lineage>
        <taxon>Bacteria</taxon>
        <taxon>Pseudomonadati</taxon>
        <taxon>Pseudomonadota</taxon>
        <taxon>Betaproteobacteria</taxon>
        <taxon>Candidatus Accumulibacter</taxon>
    </lineage>
</organism>
<feature type="transmembrane region" description="Helical" evidence="9">
    <location>
        <begin position="265"/>
        <end position="287"/>
    </location>
</feature>
<proteinExistence type="predicted"/>
<dbReference type="EMBL" id="JEMY01000006">
    <property type="protein sequence ID" value="EXI90431.1"/>
    <property type="molecule type" value="Genomic_DNA"/>
</dbReference>
<dbReference type="GO" id="GO:0015920">
    <property type="term" value="P:lipopolysaccharide transport"/>
    <property type="evidence" value="ECO:0007669"/>
    <property type="project" value="TreeGrafter"/>
</dbReference>
<comment type="caution">
    <text evidence="10">The sequence shown here is derived from an EMBL/GenBank/DDBJ whole genome shotgun (WGS) entry which is preliminary data.</text>
</comment>
<feature type="transmembrane region" description="Helical" evidence="9">
    <location>
        <begin position="47"/>
        <end position="76"/>
    </location>
</feature>
<evidence type="ECO:0000256" key="9">
    <source>
        <dbReference type="SAM" id="Phobius"/>
    </source>
</evidence>
<comment type="subcellular location">
    <subcellularLocation>
        <location evidence="1">Cell inner membrane</location>
        <topology evidence="1">Multi-pass membrane protein</topology>
    </subcellularLocation>
</comment>
<dbReference type="eggNOG" id="COG0795">
    <property type="taxonomic scope" value="Bacteria"/>
</dbReference>
<evidence type="ECO:0000256" key="5">
    <source>
        <dbReference type="ARBA" id="ARBA00022519"/>
    </source>
</evidence>
<dbReference type="PATRIC" id="fig|1454004.3.peg.812"/>
<keyword evidence="6 9" id="KW-0812">Transmembrane</keyword>
<dbReference type="NCBIfam" id="TIGR04407">
    <property type="entry name" value="LptF_YjgP"/>
    <property type="match status" value="1"/>
</dbReference>
<feature type="transmembrane region" description="Helical" evidence="9">
    <location>
        <begin position="12"/>
        <end position="35"/>
    </location>
</feature>
<keyword evidence="4" id="KW-1003">Cell membrane</keyword>
<reference evidence="10" key="1">
    <citation type="submission" date="2014-02" db="EMBL/GenBank/DDBJ databases">
        <title>Expanding our view of genomic diversity in Candidatus Accumulibacter clades.</title>
        <authorList>
            <person name="Skennerton C.T."/>
            <person name="Barr J.J."/>
            <person name="Slater F.R."/>
            <person name="Bond P.L."/>
            <person name="Tyson G.W."/>
        </authorList>
    </citation>
    <scope>NUCLEOTIDE SEQUENCE [LARGE SCALE GENOMIC DNA]</scope>
</reference>
<dbReference type="GO" id="GO:0043190">
    <property type="term" value="C:ATP-binding cassette (ABC) transporter complex"/>
    <property type="evidence" value="ECO:0007669"/>
    <property type="project" value="InterPro"/>
</dbReference>
<feature type="transmembrane region" description="Helical" evidence="9">
    <location>
        <begin position="299"/>
        <end position="318"/>
    </location>
</feature>
<dbReference type="PANTHER" id="PTHR33529:SF7">
    <property type="entry name" value="LIPOPOLYSACCHARIDE EXPORT SYSTEM PERMEASE PROTEIN LPTF"/>
    <property type="match status" value="1"/>
</dbReference>
<dbReference type="InterPro" id="IPR030922">
    <property type="entry name" value="LptF"/>
</dbReference>
<dbReference type="Proteomes" id="UP000022141">
    <property type="component" value="Unassembled WGS sequence"/>
</dbReference>
<dbReference type="Pfam" id="PF03739">
    <property type="entry name" value="LptF_LptG"/>
    <property type="match status" value="1"/>
</dbReference>
<keyword evidence="8 9" id="KW-0472">Membrane</keyword>
<dbReference type="GO" id="GO:0055085">
    <property type="term" value="P:transmembrane transport"/>
    <property type="evidence" value="ECO:0007669"/>
    <property type="project" value="InterPro"/>
</dbReference>
<dbReference type="InterPro" id="IPR005495">
    <property type="entry name" value="LptG/LptF_permease"/>
</dbReference>
<gene>
    <name evidence="10" type="primary">lptF</name>
    <name evidence="10" type="ORF">AW11_00786</name>
</gene>
<feature type="transmembrane region" description="Helical" evidence="9">
    <location>
        <begin position="324"/>
        <end position="346"/>
    </location>
</feature>
<evidence type="ECO:0000256" key="6">
    <source>
        <dbReference type="ARBA" id="ARBA00022692"/>
    </source>
</evidence>
<evidence type="ECO:0000256" key="8">
    <source>
        <dbReference type="ARBA" id="ARBA00023136"/>
    </source>
</evidence>
<evidence type="ECO:0000313" key="10">
    <source>
        <dbReference type="EMBL" id="EXI90431.1"/>
    </source>
</evidence>
<keyword evidence="5" id="KW-0997">Cell inner membrane</keyword>
<evidence type="ECO:0000256" key="7">
    <source>
        <dbReference type="ARBA" id="ARBA00022989"/>
    </source>
</evidence>
<keyword evidence="11" id="KW-1185">Reference proteome</keyword>
<keyword evidence="7 9" id="KW-1133">Transmembrane helix</keyword>
<sequence length="359" mass="39496">MIFQRAVRREFAHSTAGVFIALFAILVTTQLIRLLNEAAQGEVDPGAVAALLGFAALNYLPPLLSLSLFVAILLTLSRSYRDSEMVVWFSSGLSLTAWMRPVFTFALPLVVTIGLLSLFLSPWALSQSAEYRGKLSNQKDAGQISPGTFQESSAGDRVIFVEAVAEDTTHVRNVFVSEAAPERLGVTMAGTGHQETAANGDRFIVLQDGRRYELDPGTAGFRILEYARYAVRLETKEARGIERTPKNMPPLELLQLDLPPYRAELLWRVGMPLAAAVLALLAIPLSFVNPRAGRSANMLLAILVYVIYNNLLTISQGWVASGQVSFAVGVLVVHLFMLLLLPFLFYHRIAMSSFLRLAR</sequence>
<dbReference type="AlphaFoldDB" id="A0A011PSS2"/>
<evidence type="ECO:0000256" key="4">
    <source>
        <dbReference type="ARBA" id="ARBA00022475"/>
    </source>
</evidence>
<protein>
    <recommendedName>
        <fullName evidence="2">Lipopolysaccharide export system permease protein LptF</fullName>
    </recommendedName>
</protein>
<evidence type="ECO:0000256" key="3">
    <source>
        <dbReference type="ARBA" id="ARBA00022448"/>
    </source>
</evidence>
<name>A0A011PSS2_ACCRE</name>
<feature type="transmembrane region" description="Helical" evidence="9">
    <location>
        <begin position="97"/>
        <end position="120"/>
    </location>
</feature>
<accession>A0A011PSS2</accession>
<evidence type="ECO:0000313" key="11">
    <source>
        <dbReference type="Proteomes" id="UP000022141"/>
    </source>
</evidence>